<dbReference type="SUPFAM" id="SSF55073">
    <property type="entry name" value="Nucleotide cyclase"/>
    <property type="match status" value="1"/>
</dbReference>
<evidence type="ECO:0000259" key="1">
    <source>
        <dbReference type="PROSITE" id="PS50112"/>
    </source>
</evidence>
<dbReference type="SMART" id="SM00086">
    <property type="entry name" value="PAC"/>
    <property type="match status" value="2"/>
</dbReference>
<dbReference type="PROSITE" id="PS50883">
    <property type="entry name" value="EAL"/>
    <property type="match status" value="1"/>
</dbReference>
<gene>
    <name evidence="5" type="ORF">WMQ36_30045</name>
</gene>
<dbReference type="SMART" id="SM00052">
    <property type="entry name" value="EAL"/>
    <property type="match status" value="1"/>
</dbReference>
<dbReference type="RefSeq" id="WP_349119542.1">
    <property type="nucleotide sequence ID" value="NZ_JBBMFM010000302.1"/>
</dbReference>
<feature type="non-terminal residue" evidence="5">
    <location>
        <position position="954"/>
    </location>
</feature>
<dbReference type="InterPro" id="IPR035965">
    <property type="entry name" value="PAS-like_dom_sf"/>
</dbReference>
<feature type="domain" description="PAC" evidence="2">
    <location>
        <begin position="770"/>
        <end position="821"/>
    </location>
</feature>
<dbReference type="InterPro" id="IPR001610">
    <property type="entry name" value="PAC"/>
</dbReference>
<accession>A0ABV1DHC5</accession>
<organism evidence="5 6">
    <name type="scientific">Enterocloster hominis</name>
    <name type="common">ex Hitch et al. 2024</name>
    <dbReference type="NCBI Taxonomy" id="1917870"/>
    <lineage>
        <taxon>Bacteria</taxon>
        <taxon>Bacillati</taxon>
        <taxon>Bacillota</taxon>
        <taxon>Clostridia</taxon>
        <taxon>Lachnospirales</taxon>
        <taxon>Lachnospiraceae</taxon>
        <taxon>Enterocloster</taxon>
    </lineage>
</organism>
<dbReference type="Pfam" id="PF00990">
    <property type="entry name" value="GGDEF"/>
    <property type="match status" value="1"/>
</dbReference>
<evidence type="ECO:0000313" key="6">
    <source>
        <dbReference type="Proteomes" id="UP001454086"/>
    </source>
</evidence>
<dbReference type="CDD" id="cd01949">
    <property type="entry name" value="GGDEF"/>
    <property type="match status" value="1"/>
</dbReference>
<dbReference type="InterPro" id="IPR001633">
    <property type="entry name" value="EAL_dom"/>
</dbReference>
<dbReference type="InterPro" id="IPR035919">
    <property type="entry name" value="EAL_sf"/>
</dbReference>
<dbReference type="EMBL" id="JBBMFM010000302">
    <property type="protein sequence ID" value="MEQ2429211.1"/>
    <property type="molecule type" value="Genomic_DNA"/>
</dbReference>
<evidence type="ECO:0000259" key="4">
    <source>
        <dbReference type="PROSITE" id="PS50887"/>
    </source>
</evidence>
<feature type="domain" description="PAS" evidence="1">
    <location>
        <begin position="868"/>
        <end position="909"/>
    </location>
</feature>
<dbReference type="NCBIfam" id="TIGR00254">
    <property type="entry name" value="GGDEF"/>
    <property type="match status" value="1"/>
</dbReference>
<dbReference type="InterPro" id="IPR000700">
    <property type="entry name" value="PAS-assoc_C"/>
</dbReference>
<dbReference type="Pfam" id="PF00563">
    <property type="entry name" value="EAL"/>
    <property type="match status" value="1"/>
</dbReference>
<dbReference type="InterPro" id="IPR043128">
    <property type="entry name" value="Rev_trsase/Diguanyl_cyclase"/>
</dbReference>
<feature type="domain" description="EAL" evidence="3">
    <location>
        <begin position="413"/>
        <end position="668"/>
    </location>
</feature>
<comment type="caution">
    <text evidence="5">The sequence shown here is derived from an EMBL/GenBank/DDBJ whole genome shotgun (WGS) entry which is preliminary data.</text>
</comment>
<dbReference type="SUPFAM" id="SSF55785">
    <property type="entry name" value="PYP-like sensor domain (PAS domain)"/>
    <property type="match status" value="3"/>
</dbReference>
<dbReference type="PROSITE" id="PS50112">
    <property type="entry name" value="PAS"/>
    <property type="match status" value="1"/>
</dbReference>
<keyword evidence="6" id="KW-1185">Reference proteome</keyword>
<feature type="domain" description="PAC" evidence="2">
    <location>
        <begin position="190"/>
        <end position="242"/>
    </location>
</feature>
<dbReference type="PANTHER" id="PTHR44757:SF2">
    <property type="entry name" value="BIOFILM ARCHITECTURE MAINTENANCE PROTEIN MBAA"/>
    <property type="match status" value="1"/>
</dbReference>
<dbReference type="InterPro" id="IPR000014">
    <property type="entry name" value="PAS"/>
</dbReference>
<dbReference type="SMART" id="SM00267">
    <property type="entry name" value="GGDEF"/>
    <property type="match status" value="1"/>
</dbReference>
<dbReference type="PROSITE" id="PS50113">
    <property type="entry name" value="PAC"/>
    <property type="match status" value="2"/>
</dbReference>
<dbReference type="CDD" id="cd00130">
    <property type="entry name" value="PAS"/>
    <property type="match status" value="1"/>
</dbReference>
<name>A0ABV1DHC5_9FIRM</name>
<protein>
    <submittedName>
        <fullName evidence="5">EAL domain-containing protein</fullName>
    </submittedName>
</protein>
<dbReference type="InterPro" id="IPR013655">
    <property type="entry name" value="PAS_fold_3"/>
</dbReference>
<evidence type="ECO:0000259" key="2">
    <source>
        <dbReference type="PROSITE" id="PS50113"/>
    </source>
</evidence>
<dbReference type="NCBIfam" id="TIGR00229">
    <property type="entry name" value="sensory_box"/>
    <property type="match status" value="1"/>
</dbReference>
<dbReference type="InterPro" id="IPR029787">
    <property type="entry name" value="Nucleotide_cyclase"/>
</dbReference>
<dbReference type="PROSITE" id="PS50887">
    <property type="entry name" value="GGDEF"/>
    <property type="match status" value="1"/>
</dbReference>
<dbReference type="SUPFAM" id="SSF141868">
    <property type="entry name" value="EAL domain-like"/>
    <property type="match status" value="1"/>
</dbReference>
<dbReference type="Gene3D" id="3.30.450.20">
    <property type="entry name" value="PAS domain"/>
    <property type="match status" value="3"/>
</dbReference>
<reference evidence="5 6" key="1">
    <citation type="submission" date="2024-03" db="EMBL/GenBank/DDBJ databases">
        <title>Human intestinal bacterial collection.</title>
        <authorList>
            <person name="Pauvert C."/>
            <person name="Hitch T.C.A."/>
            <person name="Clavel T."/>
        </authorList>
    </citation>
    <scope>NUCLEOTIDE SEQUENCE [LARGE SCALE GENOMIC DNA]</scope>
    <source>
        <strain evidence="5 6">CLA-SR-H021</strain>
    </source>
</reference>
<evidence type="ECO:0000313" key="5">
    <source>
        <dbReference type="EMBL" id="MEQ2429211.1"/>
    </source>
</evidence>
<dbReference type="InterPro" id="IPR000160">
    <property type="entry name" value="GGDEF_dom"/>
</dbReference>
<evidence type="ECO:0000259" key="3">
    <source>
        <dbReference type="PROSITE" id="PS50883"/>
    </source>
</evidence>
<dbReference type="Proteomes" id="UP001454086">
    <property type="component" value="Unassembled WGS sequence"/>
</dbReference>
<dbReference type="PANTHER" id="PTHR44757">
    <property type="entry name" value="DIGUANYLATE CYCLASE DGCP"/>
    <property type="match status" value="1"/>
</dbReference>
<sequence>MNTVKSSNETSIYIIDDNYRIVHFNSTLRDKFPELQCGDICYEKLCQEVRPCARCPFNQEGDEAVVFYNKVVQKWLEVGTGRIEWPGKGTCNMVLVREIREGNKNLFYSLTNISAYDELYELNLTRDSYRLLYHVEDKYVIHGMEGKLSRMLEEVAGHMVHPDDAGSFREFWNRDTISECLKHEGDNAALKGQFRRLRLNGAYTWVSQIVVPLKRGSNDDETVMCFIQDISEQKSREDEIKRMLASRDGEFDHLTGLLRRTVFLKRAQEFLSKKNGSYCLAAVDIEHFKLFNEWYGQEEGDRLLSRIGGHLKDIETSYNGIAGYMGGDDFVIIIPDDREAIGELQNRIMTYVRQSGGTAGFLPAFGIYGIEDGSLSISTMYDRACIALASVKGSYARRLCRYDSRMMREMEENHKLLSEVQKGLDHGEFLFYAQPKCNLSTGKIVGLEALVRWNHPVRGLIPPGVFLPLLENNGLITKLDLFIWEEVCRKLRRWIDRGHRPVPISVNVSRMDIYAVDVAAVFKELADRYAIEPRLLEVEITESAYVEEYNVITGVVESLREAGFTVLMDDFGSGYSSLNMLKDVNVDVLKIDMKFLEMDGRSMGKGVEILEAVTRLANIMGLRIIAEGIETKEQIDFLMNMGCTYGQGYYFFHPMPIEVFEPLLADEDNIDFRGIRAKQIERVRLKDMLEEDIASDAMMNNILGAVAFYEVYDGQLELLRVNEQYCALTGTNAVELEEQRKSILKDTREEDRESAFGIFTQAYDNPLKGAEGDLRRRRGDGTYMWMHLRVFFLREQDGRRLFYGAVSDITEQRRREQMLEASQRALSAVVHISEKDESFMQLAEDNRRVAASIFAQMTPGGMIGGYCEDGFPLYFANHEMVRLLGYETFDELAEAIDYQVVNTIHPDDRMRVGKDIGPEYYAGLEYTTTYRMPKKDGTWFWTLDKGRVIEAEDG</sequence>
<dbReference type="Pfam" id="PF08447">
    <property type="entry name" value="PAS_3"/>
    <property type="match status" value="2"/>
</dbReference>
<feature type="domain" description="GGDEF" evidence="4">
    <location>
        <begin position="276"/>
        <end position="404"/>
    </location>
</feature>
<dbReference type="Gene3D" id="3.20.20.450">
    <property type="entry name" value="EAL domain"/>
    <property type="match status" value="1"/>
</dbReference>
<dbReference type="CDD" id="cd01948">
    <property type="entry name" value="EAL"/>
    <property type="match status" value="1"/>
</dbReference>
<dbReference type="Gene3D" id="3.30.70.270">
    <property type="match status" value="1"/>
</dbReference>
<dbReference type="InterPro" id="IPR052155">
    <property type="entry name" value="Biofilm_reg_signaling"/>
</dbReference>
<proteinExistence type="predicted"/>